<comment type="caution">
    <text evidence="2">The sequence shown here is derived from an EMBL/GenBank/DDBJ whole genome shotgun (WGS) entry which is preliminary data.</text>
</comment>
<evidence type="ECO:0000256" key="1">
    <source>
        <dbReference type="SAM" id="MobiDB-lite"/>
    </source>
</evidence>
<organism evidence="2 3">
    <name type="scientific">Portunus trituberculatus</name>
    <name type="common">Swimming crab</name>
    <name type="synonym">Neptunus trituberculatus</name>
    <dbReference type="NCBI Taxonomy" id="210409"/>
    <lineage>
        <taxon>Eukaryota</taxon>
        <taxon>Metazoa</taxon>
        <taxon>Ecdysozoa</taxon>
        <taxon>Arthropoda</taxon>
        <taxon>Crustacea</taxon>
        <taxon>Multicrustacea</taxon>
        <taxon>Malacostraca</taxon>
        <taxon>Eumalacostraca</taxon>
        <taxon>Eucarida</taxon>
        <taxon>Decapoda</taxon>
        <taxon>Pleocyemata</taxon>
        <taxon>Brachyura</taxon>
        <taxon>Eubrachyura</taxon>
        <taxon>Portunoidea</taxon>
        <taxon>Portunidae</taxon>
        <taxon>Portuninae</taxon>
        <taxon>Portunus</taxon>
    </lineage>
</organism>
<evidence type="ECO:0000313" key="3">
    <source>
        <dbReference type="Proteomes" id="UP000324222"/>
    </source>
</evidence>
<feature type="region of interest" description="Disordered" evidence="1">
    <location>
        <begin position="44"/>
        <end position="72"/>
    </location>
</feature>
<accession>A0A5B7CT00</accession>
<evidence type="ECO:0000313" key="2">
    <source>
        <dbReference type="EMBL" id="MPC11764.1"/>
    </source>
</evidence>
<sequence>MAVKLAVARRGLRGLLLPFLSSLPLPPPLSVSAASPIHHPLYTPSRTAHWGHTHTHTHTHRHSSSFPLHAPSNQLDNGIGDAVMTLSSSPFHLSAVTPNAPPSSPQLALASHVSYHVTSTSQ</sequence>
<dbReference type="Proteomes" id="UP000324222">
    <property type="component" value="Unassembled WGS sequence"/>
</dbReference>
<proteinExistence type="predicted"/>
<reference evidence="2 3" key="1">
    <citation type="submission" date="2019-05" db="EMBL/GenBank/DDBJ databases">
        <title>Another draft genome of Portunus trituberculatus and its Hox gene families provides insights of decapod evolution.</title>
        <authorList>
            <person name="Jeong J.-H."/>
            <person name="Song I."/>
            <person name="Kim S."/>
            <person name="Choi T."/>
            <person name="Kim D."/>
            <person name="Ryu S."/>
            <person name="Kim W."/>
        </authorList>
    </citation>
    <scope>NUCLEOTIDE SEQUENCE [LARGE SCALE GENOMIC DNA]</scope>
    <source>
        <tissue evidence="2">Muscle</tissue>
    </source>
</reference>
<dbReference type="AlphaFoldDB" id="A0A5B7CT00"/>
<keyword evidence="3" id="KW-1185">Reference proteome</keyword>
<protein>
    <submittedName>
        <fullName evidence="2">Uncharacterized protein</fullName>
    </submittedName>
</protein>
<feature type="compositionally biased region" description="Basic residues" evidence="1">
    <location>
        <begin position="49"/>
        <end position="63"/>
    </location>
</feature>
<gene>
    <name evidence="2" type="ORF">E2C01_004439</name>
</gene>
<name>A0A5B7CT00_PORTR</name>
<dbReference type="EMBL" id="VSRR010000180">
    <property type="protein sequence ID" value="MPC11764.1"/>
    <property type="molecule type" value="Genomic_DNA"/>
</dbReference>